<dbReference type="InterPro" id="IPR001387">
    <property type="entry name" value="Cro/C1-type_HTH"/>
</dbReference>
<dbReference type="STRING" id="45076.Lwor_0229"/>
<feature type="domain" description="HTH cro/C1-type" evidence="1">
    <location>
        <begin position="34"/>
        <end position="87"/>
    </location>
</feature>
<dbReference type="Proteomes" id="UP000054662">
    <property type="component" value="Unassembled WGS sequence"/>
</dbReference>
<accession>A0A0W1AKV7</accession>
<dbReference type="PROSITE" id="PS50943">
    <property type="entry name" value="HTH_CROC1"/>
    <property type="match status" value="1"/>
</dbReference>
<dbReference type="SUPFAM" id="SSF47413">
    <property type="entry name" value="lambda repressor-like DNA-binding domains"/>
    <property type="match status" value="1"/>
</dbReference>
<name>A0A0W1AKV7_9GAMM</name>
<organism evidence="2 3">
    <name type="scientific">Legionella worsleiensis</name>
    <dbReference type="NCBI Taxonomy" id="45076"/>
    <lineage>
        <taxon>Bacteria</taxon>
        <taxon>Pseudomonadati</taxon>
        <taxon>Pseudomonadota</taxon>
        <taxon>Gammaproteobacteria</taxon>
        <taxon>Legionellales</taxon>
        <taxon>Legionellaceae</taxon>
        <taxon>Legionella</taxon>
    </lineage>
</organism>
<dbReference type="OrthoDB" id="129597at2"/>
<dbReference type="CDD" id="cd00093">
    <property type="entry name" value="HTH_XRE"/>
    <property type="match status" value="1"/>
</dbReference>
<evidence type="ECO:0000259" key="1">
    <source>
        <dbReference type="PROSITE" id="PS50943"/>
    </source>
</evidence>
<dbReference type="RefSeq" id="WP_058491971.1">
    <property type="nucleotide sequence ID" value="NZ_CBCRUR010000002.1"/>
</dbReference>
<sequence length="107" mass="12157">MNRSLNDKLNSLSTERKSKIEERATQLIAEEMTLRDLRLALKKTQVDLGEILHMKQEGISRLEKRSDMLISTLNKYISAMGGTLKLMAEFPDRAPVEIHGIADILPH</sequence>
<reference evidence="2 3" key="1">
    <citation type="submission" date="2015-11" db="EMBL/GenBank/DDBJ databases">
        <title>Genomic analysis of 38 Legionella species identifies large and diverse effector repertoires.</title>
        <authorList>
            <person name="Burstein D."/>
            <person name="Amaro F."/>
            <person name="Zusman T."/>
            <person name="Lifshitz Z."/>
            <person name="Cohen O."/>
            <person name="Gilbert J.A."/>
            <person name="Pupko T."/>
            <person name="Shuman H.A."/>
            <person name="Segal G."/>
        </authorList>
    </citation>
    <scope>NUCLEOTIDE SEQUENCE [LARGE SCALE GENOMIC DNA]</scope>
    <source>
        <strain evidence="2 3">ATCC 49508</strain>
    </source>
</reference>
<dbReference type="PATRIC" id="fig|45076.6.peg.251"/>
<protein>
    <submittedName>
        <fullName evidence="2">Putative transcriptional regulator, XRE family</fullName>
    </submittedName>
</protein>
<evidence type="ECO:0000313" key="3">
    <source>
        <dbReference type="Proteomes" id="UP000054662"/>
    </source>
</evidence>
<keyword evidence="3" id="KW-1185">Reference proteome</keyword>
<dbReference type="Gene3D" id="1.10.260.40">
    <property type="entry name" value="lambda repressor-like DNA-binding domains"/>
    <property type="match status" value="1"/>
</dbReference>
<gene>
    <name evidence="2" type="ORF">Lwor_0229</name>
</gene>
<dbReference type="InterPro" id="IPR010982">
    <property type="entry name" value="Lambda_DNA-bd_dom_sf"/>
</dbReference>
<dbReference type="GO" id="GO:0003677">
    <property type="term" value="F:DNA binding"/>
    <property type="evidence" value="ECO:0007669"/>
    <property type="project" value="InterPro"/>
</dbReference>
<proteinExistence type="predicted"/>
<dbReference type="AlphaFoldDB" id="A0A0W1AKV7"/>
<dbReference type="SMART" id="SM00530">
    <property type="entry name" value="HTH_XRE"/>
    <property type="match status" value="1"/>
</dbReference>
<dbReference type="EMBL" id="LNZC01000002">
    <property type="protein sequence ID" value="KTD81926.1"/>
    <property type="molecule type" value="Genomic_DNA"/>
</dbReference>
<comment type="caution">
    <text evidence="2">The sequence shown here is derived from an EMBL/GenBank/DDBJ whole genome shotgun (WGS) entry which is preliminary data.</text>
</comment>
<evidence type="ECO:0000313" key="2">
    <source>
        <dbReference type="EMBL" id="KTD81926.1"/>
    </source>
</evidence>